<dbReference type="EMBL" id="JABXWT010000001">
    <property type="protein sequence ID" value="NVO54323.1"/>
    <property type="molecule type" value="Genomic_DNA"/>
</dbReference>
<protein>
    <submittedName>
        <fullName evidence="4">YqiJ family protein</fullName>
    </submittedName>
</protein>
<sequence>MFDVFLAQEALPFSIALAVVAGLFTLEILGSLLGATILGLGSDGPDIDIDADFDLSADIDMEIADLDVDVVGDVTDMPTSPSGLLGWLGARDVPFLIWLVTFLTMFGLSGLIIQSVSVSILGTPLFTSVAVILATVPAIGITRIVANWVALIMPKTETSAMRTRFLGGHRGTITQGTATRGKPAEAKIKDRHGNMHYLRVEPLDDDGVFPQGSDVTLIRKRGDKFFVI</sequence>
<evidence type="ECO:0000313" key="4">
    <source>
        <dbReference type="EMBL" id="NVO54323.1"/>
    </source>
</evidence>
<evidence type="ECO:0000259" key="2">
    <source>
        <dbReference type="Pfam" id="PF07290"/>
    </source>
</evidence>
<keyword evidence="1" id="KW-0472">Membrane</keyword>
<evidence type="ECO:0000313" key="5">
    <source>
        <dbReference type="Proteomes" id="UP000630805"/>
    </source>
</evidence>
<keyword evidence="5" id="KW-1185">Reference proteome</keyword>
<gene>
    <name evidence="4" type="ORF">HW561_00785</name>
</gene>
<dbReference type="Pfam" id="PF07290">
    <property type="entry name" value="YqiJ_OB"/>
    <property type="match status" value="1"/>
</dbReference>
<feature type="transmembrane region" description="Helical" evidence="1">
    <location>
        <begin position="15"/>
        <end position="40"/>
    </location>
</feature>
<evidence type="ECO:0000256" key="1">
    <source>
        <dbReference type="SAM" id="Phobius"/>
    </source>
</evidence>
<dbReference type="InterPro" id="IPR010840">
    <property type="entry name" value="YqiJ_OB"/>
</dbReference>
<dbReference type="RefSeq" id="WP_176861321.1">
    <property type="nucleotide sequence ID" value="NZ_JABXWT010000001.1"/>
</dbReference>
<comment type="caution">
    <text evidence="4">The sequence shown here is derived from an EMBL/GenBank/DDBJ whole genome shotgun (WGS) entry which is preliminary data.</text>
</comment>
<feature type="transmembrane region" description="Helical" evidence="1">
    <location>
        <begin position="95"/>
        <end position="113"/>
    </location>
</feature>
<evidence type="ECO:0000259" key="3">
    <source>
        <dbReference type="Pfam" id="PF21001"/>
    </source>
</evidence>
<reference evidence="4 5" key="1">
    <citation type="submission" date="2020-06" db="EMBL/GenBank/DDBJ databases">
        <authorList>
            <person name="Cao W.R."/>
        </authorList>
    </citation>
    <scope>NUCLEOTIDE SEQUENCE [LARGE SCALE GENOMIC DNA]</scope>
    <source>
        <strain evidence="4 5">B1Z28</strain>
    </source>
</reference>
<dbReference type="Proteomes" id="UP000630805">
    <property type="component" value="Unassembled WGS sequence"/>
</dbReference>
<feature type="domain" description="Inner membrane protein YqiJ N-terminal" evidence="3">
    <location>
        <begin position="11"/>
        <end position="143"/>
    </location>
</feature>
<dbReference type="Pfam" id="PF21001">
    <property type="entry name" value="YqiJ_N"/>
    <property type="match status" value="1"/>
</dbReference>
<organism evidence="4 5">
    <name type="scientific">Ruegeria haliotis</name>
    <dbReference type="NCBI Taxonomy" id="2747601"/>
    <lineage>
        <taxon>Bacteria</taxon>
        <taxon>Pseudomonadati</taxon>
        <taxon>Pseudomonadota</taxon>
        <taxon>Alphaproteobacteria</taxon>
        <taxon>Rhodobacterales</taxon>
        <taxon>Roseobacteraceae</taxon>
        <taxon>Ruegeria</taxon>
    </lineage>
</organism>
<proteinExistence type="predicted"/>
<feature type="transmembrane region" description="Helical" evidence="1">
    <location>
        <begin position="125"/>
        <end position="152"/>
    </location>
</feature>
<accession>A0ABX2PJN7</accession>
<name>A0ABX2PJN7_9RHOB</name>
<feature type="domain" description="Inner membrane protein YqiJ OB-fold" evidence="2">
    <location>
        <begin position="166"/>
        <end position="228"/>
    </location>
</feature>
<keyword evidence="1" id="KW-1133">Transmembrane helix</keyword>
<dbReference type="InterPro" id="IPR048376">
    <property type="entry name" value="YqiJ_N"/>
</dbReference>
<keyword evidence="1" id="KW-0812">Transmembrane</keyword>